<keyword evidence="2" id="KW-1185">Reference proteome</keyword>
<dbReference type="Proteomes" id="UP000010471">
    <property type="component" value="Chromosome"/>
</dbReference>
<evidence type="ECO:0000313" key="2">
    <source>
        <dbReference type="Proteomes" id="UP000010471"/>
    </source>
</evidence>
<proteinExistence type="predicted"/>
<organism evidence="1 2">
    <name type="scientific">Allocoleopsis franciscana PCC 7113</name>
    <dbReference type="NCBI Taxonomy" id="1173027"/>
    <lineage>
        <taxon>Bacteria</taxon>
        <taxon>Bacillati</taxon>
        <taxon>Cyanobacteriota</taxon>
        <taxon>Cyanophyceae</taxon>
        <taxon>Coleofasciculales</taxon>
        <taxon>Coleofasciculaceae</taxon>
        <taxon>Allocoleopsis</taxon>
        <taxon>Allocoleopsis franciscana</taxon>
    </lineage>
</organism>
<protein>
    <submittedName>
        <fullName evidence="1">Uncharacterized protein</fullName>
    </submittedName>
</protein>
<dbReference type="EMBL" id="CP003630">
    <property type="protein sequence ID" value="AFZ19941.1"/>
    <property type="molecule type" value="Genomic_DNA"/>
</dbReference>
<reference evidence="1 2" key="1">
    <citation type="submission" date="2012-06" db="EMBL/GenBank/DDBJ databases">
        <title>Finished chromosome of genome of Microcoleus sp. PCC 7113.</title>
        <authorList>
            <consortium name="US DOE Joint Genome Institute"/>
            <person name="Gugger M."/>
            <person name="Coursin T."/>
            <person name="Rippka R."/>
            <person name="Tandeau De Marsac N."/>
            <person name="Huntemann M."/>
            <person name="Wei C.-L."/>
            <person name="Han J."/>
            <person name="Detter J.C."/>
            <person name="Han C."/>
            <person name="Tapia R."/>
            <person name="Chen A."/>
            <person name="Kyrpides N."/>
            <person name="Mavromatis K."/>
            <person name="Markowitz V."/>
            <person name="Szeto E."/>
            <person name="Ivanova N."/>
            <person name="Pagani I."/>
            <person name="Pati A."/>
            <person name="Goodwin L."/>
            <person name="Nordberg H.P."/>
            <person name="Cantor M.N."/>
            <person name="Hua S.X."/>
            <person name="Woyke T."/>
            <person name="Kerfeld C.A."/>
        </authorList>
    </citation>
    <scope>NUCLEOTIDE SEQUENCE [LARGE SCALE GENOMIC DNA]</scope>
    <source>
        <strain evidence="1 2">PCC 7113</strain>
    </source>
</reference>
<accession>K9WJE9</accession>
<evidence type="ECO:0000313" key="1">
    <source>
        <dbReference type="EMBL" id="AFZ19941.1"/>
    </source>
</evidence>
<gene>
    <name evidence="1" type="ORF">Mic7113_4242</name>
</gene>
<dbReference type="HOGENOM" id="CLU_2936488_0_0_3"/>
<dbReference type="KEGG" id="mic:Mic7113_4242"/>
<sequence>MNRSRMNRQNVLLDTEISEYLRVITERSALTSTVVRDDSLLPGFSLFLRGALLAIEEPMG</sequence>
<dbReference type="AlphaFoldDB" id="K9WJE9"/>
<name>K9WJE9_9CYAN</name>